<evidence type="ECO:0000256" key="4">
    <source>
        <dbReference type="ARBA" id="ARBA00022475"/>
    </source>
</evidence>
<keyword evidence="3" id="KW-0813">Transport</keyword>
<reference evidence="12" key="1">
    <citation type="submission" date="2018-06" db="EMBL/GenBank/DDBJ databases">
        <authorList>
            <person name="Zhirakovskaya E."/>
        </authorList>
    </citation>
    <scope>NUCLEOTIDE SEQUENCE</scope>
</reference>
<feature type="transmembrane region" description="Helical" evidence="10">
    <location>
        <begin position="269"/>
        <end position="294"/>
    </location>
</feature>
<feature type="domain" description="Protein export membrane protein SecD/SecF C-terminal" evidence="11">
    <location>
        <begin position="116"/>
        <end position="292"/>
    </location>
</feature>
<dbReference type="InterPro" id="IPR022645">
    <property type="entry name" value="SecD/SecF_bac"/>
</dbReference>
<dbReference type="AlphaFoldDB" id="A0A3B0ZFA5"/>
<dbReference type="InterPro" id="IPR048634">
    <property type="entry name" value="SecD_SecF_C"/>
</dbReference>
<feature type="transmembrane region" description="Helical" evidence="10">
    <location>
        <begin position="190"/>
        <end position="211"/>
    </location>
</feature>
<evidence type="ECO:0000256" key="8">
    <source>
        <dbReference type="ARBA" id="ARBA00023010"/>
    </source>
</evidence>
<sequence length="317" mass="34345">MQIFNKEPSFDFMGRRKLALIVSILLVIISIASLATRGLNFGIDFTGGTLIEVGYENSADLSEVRATLESADYGDAITQHFGSSKDVLIRVPPREGMTNADLSTGVLNALHGAFGSDEIEMRRVEFVGPQVGEELTEKGGLAMIYALFGILIYITLRFEKRFAVGSVVALVHDVVITLGIFSILQLAFDLTTLAAILAVIGYSLNDTIVVFDRIRENFRKMRKGTPAEVSNRSINQMLSRTLVTSFTTLFVLIALFVLGGEIIHSFATALIIGIIVGTYSSVYVASATALALGVSKQDLMPVKKEGEDDPDVLGDQP</sequence>
<dbReference type="SUPFAM" id="SSF82866">
    <property type="entry name" value="Multidrug efflux transporter AcrB transmembrane domain"/>
    <property type="match status" value="1"/>
</dbReference>
<dbReference type="Pfam" id="PF02355">
    <property type="entry name" value="SecD_SecF_C"/>
    <property type="match status" value="1"/>
</dbReference>
<dbReference type="Pfam" id="PF07549">
    <property type="entry name" value="Sec_GG"/>
    <property type="match status" value="1"/>
</dbReference>
<dbReference type="InterPro" id="IPR022813">
    <property type="entry name" value="SecD/SecF_arch_bac"/>
</dbReference>
<evidence type="ECO:0000256" key="7">
    <source>
        <dbReference type="ARBA" id="ARBA00022989"/>
    </source>
</evidence>
<keyword evidence="9 10" id="KW-0472">Membrane</keyword>
<proteinExistence type="inferred from homology"/>
<feature type="transmembrane region" description="Helical" evidence="10">
    <location>
        <begin position="163"/>
        <end position="184"/>
    </location>
</feature>
<keyword evidence="5 10" id="KW-0812">Transmembrane</keyword>
<dbReference type="EMBL" id="UOFQ01000178">
    <property type="protein sequence ID" value="VAW90241.1"/>
    <property type="molecule type" value="Genomic_DNA"/>
</dbReference>
<dbReference type="GO" id="GO:0015450">
    <property type="term" value="F:protein-transporting ATPase activity"/>
    <property type="evidence" value="ECO:0007669"/>
    <property type="project" value="InterPro"/>
</dbReference>
<evidence type="ECO:0000256" key="5">
    <source>
        <dbReference type="ARBA" id="ARBA00022692"/>
    </source>
</evidence>
<keyword evidence="6" id="KW-0653">Protein transport</keyword>
<evidence type="ECO:0000256" key="3">
    <source>
        <dbReference type="ARBA" id="ARBA00022448"/>
    </source>
</evidence>
<feature type="transmembrane region" description="Helical" evidence="10">
    <location>
        <begin position="139"/>
        <end position="156"/>
    </location>
</feature>
<evidence type="ECO:0000256" key="2">
    <source>
        <dbReference type="ARBA" id="ARBA00015792"/>
    </source>
</evidence>
<keyword evidence="8" id="KW-0811">Translocation</keyword>
<dbReference type="GO" id="GO:0006886">
    <property type="term" value="P:intracellular protein transport"/>
    <property type="evidence" value="ECO:0007669"/>
    <property type="project" value="InterPro"/>
</dbReference>
<dbReference type="NCBIfam" id="TIGR00966">
    <property type="entry name" value="transloc_SecF"/>
    <property type="match status" value="1"/>
</dbReference>
<accession>A0A3B0ZFA5</accession>
<dbReference type="InterPro" id="IPR055344">
    <property type="entry name" value="SecD_SecF_C_bact"/>
</dbReference>
<dbReference type="HAMAP" id="MF_01464_B">
    <property type="entry name" value="SecF_B"/>
    <property type="match status" value="1"/>
</dbReference>
<dbReference type="GO" id="GO:0005886">
    <property type="term" value="C:plasma membrane"/>
    <property type="evidence" value="ECO:0007669"/>
    <property type="project" value="UniProtKB-SubCell"/>
</dbReference>
<evidence type="ECO:0000256" key="10">
    <source>
        <dbReference type="SAM" id="Phobius"/>
    </source>
</evidence>
<organism evidence="12">
    <name type="scientific">hydrothermal vent metagenome</name>
    <dbReference type="NCBI Taxonomy" id="652676"/>
    <lineage>
        <taxon>unclassified sequences</taxon>
        <taxon>metagenomes</taxon>
        <taxon>ecological metagenomes</taxon>
    </lineage>
</organism>
<dbReference type="NCBIfam" id="TIGR00916">
    <property type="entry name" value="2A0604s01"/>
    <property type="match status" value="1"/>
</dbReference>
<dbReference type="InterPro" id="IPR005665">
    <property type="entry name" value="SecF_bac"/>
</dbReference>
<keyword evidence="7 10" id="KW-1133">Transmembrane helix</keyword>
<evidence type="ECO:0000256" key="9">
    <source>
        <dbReference type="ARBA" id="ARBA00023136"/>
    </source>
</evidence>
<evidence type="ECO:0000259" key="11">
    <source>
        <dbReference type="Pfam" id="PF02355"/>
    </source>
</evidence>
<evidence type="ECO:0000313" key="12">
    <source>
        <dbReference type="EMBL" id="VAW90241.1"/>
    </source>
</evidence>
<name>A0A3B0ZFA5_9ZZZZ</name>
<dbReference type="PANTHER" id="PTHR30081">
    <property type="entry name" value="PROTEIN-EXPORT MEMBRANE PROTEIN SEC"/>
    <property type="match status" value="1"/>
</dbReference>
<gene>
    <name evidence="12" type="ORF">MNBD_GAMMA17-1667</name>
</gene>
<protein>
    <recommendedName>
        <fullName evidence="2">Protein translocase subunit SecF</fullName>
    </recommendedName>
</protein>
<dbReference type="PRINTS" id="PR01755">
    <property type="entry name" value="SECFTRNLCASE"/>
</dbReference>
<evidence type="ECO:0000256" key="1">
    <source>
        <dbReference type="ARBA" id="ARBA00004651"/>
    </source>
</evidence>
<dbReference type="Gene3D" id="1.20.1640.10">
    <property type="entry name" value="Multidrug efflux transporter AcrB transmembrane domain"/>
    <property type="match status" value="1"/>
</dbReference>
<dbReference type="InterPro" id="IPR022646">
    <property type="entry name" value="SecD/SecF_CS"/>
</dbReference>
<keyword evidence="4" id="KW-1003">Cell membrane</keyword>
<evidence type="ECO:0000256" key="6">
    <source>
        <dbReference type="ARBA" id="ARBA00022927"/>
    </source>
</evidence>
<feature type="transmembrane region" description="Helical" evidence="10">
    <location>
        <begin position="242"/>
        <end position="263"/>
    </location>
</feature>
<comment type="subcellular location">
    <subcellularLocation>
        <location evidence="1">Cell membrane</location>
        <topology evidence="1">Multi-pass membrane protein</topology>
    </subcellularLocation>
</comment>
<dbReference type="PANTHER" id="PTHR30081:SF8">
    <property type="entry name" value="PROTEIN TRANSLOCASE SUBUNIT SECF"/>
    <property type="match status" value="1"/>
</dbReference>